<dbReference type="GO" id="GO:0017057">
    <property type="term" value="F:6-phosphogluconolactonase activity"/>
    <property type="evidence" value="ECO:0007669"/>
    <property type="project" value="TreeGrafter"/>
</dbReference>
<dbReference type="PANTHER" id="PTHR30344">
    <property type="entry name" value="6-PHOSPHOGLUCONOLACTONASE-RELATED"/>
    <property type="match status" value="1"/>
</dbReference>
<dbReference type="PATRIC" id="fig|911238.3.peg.1779"/>
<evidence type="ECO:0000313" key="3">
    <source>
        <dbReference type="Proteomes" id="UP000005413"/>
    </source>
</evidence>
<evidence type="ECO:0000313" key="2">
    <source>
        <dbReference type="EMBL" id="EHJ07250.1"/>
    </source>
</evidence>
<name>G5JKL9_9STAP</name>
<reference evidence="2 3" key="1">
    <citation type="journal article" date="2012" name="BMC Genomics">
        <title>Comparative genomic analysis of the genus Staphylococcus including Staphylococcus aureus and its newly described sister species Staphylococcus simiae.</title>
        <authorList>
            <person name="Suzuki H."/>
            <person name="Lefebure T."/>
            <person name="Pavinski Bitar P."/>
            <person name="Stanhope M.J."/>
        </authorList>
    </citation>
    <scope>NUCLEOTIDE SEQUENCE [LARGE SCALE GENOMIC DNA]</scope>
    <source>
        <strain evidence="2 3">CCM 7213</strain>
    </source>
</reference>
<dbReference type="Proteomes" id="UP000005413">
    <property type="component" value="Unassembled WGS sequence"/>
</dbReference>
<dbReference type="InterPro" id="IPR050282">
    <property type="entry name" value="Cycloisomerase_2"/>
</dbReference>
<dbReference type="InterPro" id="IPR011048">
    <property type="entry name" value="Haem_d1_sf"/>
</dbReference>
<dbReference type="Gene3D" id="2.130.10.10">
    <property type="entry name" value="YVTN repeat-like/Quinoprotein amine dehydrogenase"/>
    <property type="match status" value="1"/>
</dbReference>
<dbReference type="AlphaFoldDB" id="G5JKL9"/>
<sequence>MTMGYIGSYTKKGGKGIYHFDLNEQEGRINFVETGYELEASTYVAHNDKFLYGITKEGEQCGVASFKIEADGQLTLINKCLPSTTGTGCYVAISHDNQYLFEAVYGAGIIRLYKLNVTTGEVERLIEELAHDFPTGSHERQDQPHAHYLNQTPDGKYVVATDLGADRIVAYQFDENGFKEYAQSNFKDADGTRHIEFHGNGKYAYVVHELSNEVSVTAYHDGHFKELARYQTIPQDFTDATKLAAVRLSRDQQFLYVSNRGHNSIAIYKVLEDGSKLELVAITTTGDDFPRDFNITPSNKYLVCAHEQGQSKVTVFERNEQTGELTLTDDHSQALEGVCVIF</sequence>
<protein>
    <recommendedName>
        <fullName evidence="4">6-phosphogluconolactonase</fullName>
    </recommendedName>
</protein>
<dbReference type="Pfam" id="PF10282">
    <property type="entry name" value="Lactonase"/>
    <property type="match status" value="1"/>
</dbReference>
<dbReference type="InterPro" id="IPR015943">
    <property type="entry name" value="WD40/YVTN_repeat-like_dom_sf"/>
</dbReference>
<dbReference type="InterPro" id="IPR019405">
    <property type="entry name" value="Lactonase_7-beta_prop"/>
</dbReference>
<dbReference type="GO" id="GO:0005829">
    <property type="term" value="C:cytosol"/>
    <property type="evidence" value="ECO:0007669"/>
    <property type="project" value="TreeGrafter"/>
</dbReference>
<evidence type="ECO:0000256" key="1">
    <source>
        <dbReference type="ARBA" id="ARBA00005564"/>
    </source>
</evidence>
<comment type="caution">
    <text evidence="2">The sequence shown here is derived from an EMBL/GenBank/DDBJ whole genome shotgun (WGS) entry which is preliminary data.</text>
</comment>
<proteinExistence type="inferred from homology"/>
<dbReference type="EMBL" id="AEUN01000488">
    <property type="protein sequence ID" value="EHJ07250.1"/>
    <property type="molecule type" value="Genomic_DNA"/>
</dbReference>
<comment type="similarity">
    <text evidence="1">Belongs to the cycloisomerase 2 family.</text>
</comment>
<keyword evidence="3" id="KW-1185">Reference proteome</keyword>
<evidence type="ECO:0008006" key="4">
    <source>
        <dbReference type="Google" id="ProtNLM"/>
    </source>
</evidence>
<dbReference type="PANTHER" id="PTHR30344:SF1">
    <property type="entry name" value="6-PHOSPHOGLUCONOLACTONASE"/>
    <property type="match status" value="1"/>
</dbReference>
<organism evidence="2 3">
    <name type="scientific">Staphylococcus simiae CCM 7213 = CCUG 51256</name>
    <dbReference type="NCBI Taxonomy" id="911238"/>
    <lineage>
        <taxon>Bacteria</taxon>
        <taxon>Bacillati</taxon>
        <taxon>Bacillota</taxon>
        <taxon>Bacilli</taxon>
        <taxon>Bacillales</taxon>
        <taxon>Staphylococcaceae</taxon>
        <taxon>Staphylococcus</taxon>
    </lineage>
</organism>
<accession>G5JKL9</accession>
<dbReference type="SUPFAM" id="SSF51004">
    <property type="entry name" value="C-terminal (heme d1) domain of cytochrome cd1-nitrite reductase"/>
    <property type="match status" value="1"/>
</dbReference>
<dbReference type="OrthoDB" id="9790815at2"/>
<dbReference type="RefSeq" id="WP_002464721.1">
    <property type="nucleotide sequence ID" value="NZ_AEUN01000488.1"/>
</dbReference>
<gene>
    <name evidence="2" type="ORF">SS7213T_10154</name>
</gene>